<proteinExistence type="predicted"/>
<accession>A0A2M8PBP6</accession>
<sequence>MRNLWLILRFEFSRQIIRRGYAWITFGVPIIALAIFFLLRAISSIPAEADTAPSSDAEAPISSISENSLFAPMGFVDHSGLLGTVPTLIRFASSEAALEALHKGEISAYYVIAADYLQTGKIDVFFERFNLGSINHLPIQWALLNALLRQTELSPRLLALLQAQELSFVLKAISEGAAQVTEDTNFILAYVFAILLIFTVFITSGYLTQSLAEEKENRIVEVLLTSSRPRDLLFGKFLAMNALGLLQMIAWIGTAIFILTQLAGSLPDLSGLRLEFSRIAVLAIYFVLGYLFFGACNAIIGALARNFRESTQLSAVIILPAMIPFYLAVTFINTPNAPLPVVLSLIPITSPLAMTLRASITEVPLGELLLSMALLGSAIIALVWLAARLFRVSLLLSGQQPKLLDVLRLVRERV</sequence>
<evidence type="ECO:0000256" key="3">
    <source>
        <dbReference type="ARBA" id="ARBA00022692"/>
    </source>
</evidence>
<name>A0A2M8PBP6_9CHLR</name>
<evidence type="ECO:0000256" key="5">
    <source>
        <dbReference type="ARBA" id="ARBA00023136"/>
    </source>
</evidence>
<dbReference type="GO" id="GO:0005886">
    <property type="term" value="C:plasma membrane"/>
    <property type="evidence" value="ECO:0007669"/>
    <property type="project" value="UniProtKB-SubCell"/>
</dbReference>
<comment type="subcellular location">
    <subcellularLocation>
        <location evidence="1">Cell membrane</location>
        <topology evidence="1">Multi-pass membrane protein</topology>
    </subcellularLocation>
</comment>
<feature type="domain" description="ABC-2 type transporter transmembrane" evidence="7">
    <location>
        <begin position="23"/>
        <end position="387"/>
    </location>
</feature>
<keyword evidence="3 6" id="KW-0812">Transmembrane</keyword>
<evidence type="ECO:0000256" key="4">
    <source>
        <dbReference type="ARBA" id="ARBA00022989"/>
    </source>
</evidence>
<dbReference type="PANTHER" id="PTHR30294:SF29">
    <property type="entry name" value="MULTIDRUG ABC TRANSPORTER PERMEASE YBHS-RELATED"/>
    <property type="match status" value="1"/>
</dbReference>
<protein>
    <recommendedName>
        <fullName evidence="7">ABC-2 type transporter transmembrane domain-containing protein</fullName>
    </recommendedName>
</protein>
<evidence type="ECO:0000313" key="8">
    <source>
        <dbReference type="EMBL" id="PJF34977.1"/>
    </source>
</evidence>
<dbReference type="AlphaFoldDB" id="A0A2M8PBP6"/>
<dbReference type="Proteomes" id="UP000229681">
    <property type="component" value="Unassembled WGS sequence"/>
</dbReference>
<feature type="transmembrane region" description="Helical" evidence="6">
    <location>
        <begin position="237"/>
        <end position="259"/>
    </location>
</feature>
<feature type="transmembrane region" description="Helical" evidence="6">
    <location>
        <begin position="21"/>
        <end position="39"/>
    </location>
</feature>
<dbReference type="InterPro" id="IPR013525">
    <property type="entry name" value="ABC2_TM"/>
</dbReference>
<evidence type="ECO:0000256" key="1">
    <source>
        <dbReference type="ARBA" id="ARBA00004651"/>
    </source>
</evidence>
<keyword evidence="2" id="KW-1003">Cell membrane</keyword>
<reference evidence="8 9" key="1">
    <citation type="submission" date="2017-11" db="EMBL/GenBank/DDBJ databases">
        <title>Evolution of Phototrophy in the Chloroflexi Phylum Driven by Horizontal Gene Transfer.</title>
        <authorList>
            <person name="Ward L.M."/>
            <person name="Hemp J."/>
            <person name="Shih P.M."/>
            <person name="Mcglynn S.E."/>
            <person name="Fischer W."/>
        </authorList>
    </citation>
    <scope>NUCLEOTIDE SEQUENCE [LARGE SCALE GENOMIC DNA]</scope>
    <source>
        <strain evidence="8">JP3_13</strain>
    </source>
</reference>
<gene>
    <name evidence="8" type="ORF">CUN49_12920</name>
</gene>
<dbReference type="EMBL" id="PGTM01000231">
    <property type="protein sequence ID" value="PJF34977.1"/>
    <property type="molecule type" value="Genomic_DNA"/>
</dbReference>
<feature type="transmembrane region" description="Helical" evidence="6">
    <location>
        <begin position="279"/>
        <end position="301"/>
    </location>
</feature>
<keyword evidence="4 6" id="KW-1133">Transmembrane helix</keyword>
<dbReference type="PANTHER" id="PTHR30294">
    <property type="entry name" value="MEMBRANE COMPONENT OF ABC TRANSPORTER YHHJ-RELATED"/>
    <property type="match status" value="1"/>
</dbReference>
<evidence type="ECO:0000256" key="6">
    <source>
        <dbReference type="SAM" id="Phobius"/>
    </source>
</evidence>
<evidence type="ECO:0000259" key="7">
    <source>
        <dbReference type="Pfam" id="PF12698"/>
    </source>
</evidence>
<evidence type="ECO:0000256" key="2">
    <source>
        <dbReference type="ARBA" id="ARBA00022475"/>
    </source>
</evidence>
<organism evidence="8 9">
    <name type="scientific">Candidatus Thermofonsia Clade 1 bacterium</name>
    <dbReference type="NCBI Taxonomy" id="2364210"/>
    <lineage>
        <taxon>Bacteria</taxon>
        <taxon>Bacillati</taxon>
        <taxon>Chloroflexota</taxon>
        <taxon>Candidatus Thermofontia</taxon>
        <taxon>Candidatus Thermofonsia Clade 1</taxon>
    </lineage>
</organism>
<feature type="transmembrane region" description="Helical" evidence="6">
    <location>
        <begin position="187"/>
        <end position="208"/>
    </location>
</feature>
<dbReference type="GO" id="GO:0140359">
    <property type="term" value="F:ABC-type transporter activity"/>
    <property type="evidence" value="ECO:0007669"/>
    <property type="project" value="InterPro"/>
</dbReference>
<comment type="caution">
    <text evidence="8">The sequence shown here is derived from an EMBL/GenBank/DDBJ whole genome shotgun (WGS) entry which is preliminary data.</text>
</comment>
<feature type="transmembrane region" description="Helical" evidence="6">
    <location>
        <begin position="368"/>
        <end position="387"/>
    </location>
</feature>
<keyword evidence="5 6" id="KW-0472">Membrane</keyword>
<evidence type="ECO:0000313" key="9">
    <source>
        <dbReference type="Proteomes" id="UP000229681"/>
    </source>
</evidence>
<dbReference type="InterPro" id="IPR051449">
    <property type="entry name" value="ABC-2_transporter_component"/>
</dbReference>
<feature type="transmembrane region" description="Helical" evidence="6">
    <location>
        <begin position="313"/>
        <end position="332"/>
    </location>
</feature>
<dbReference type="Pfam" id="PF12698">
    <property type="entry name" value="ABC2_membrane_3"/>
    <property type="match status" value="1"/>
</dbReference>